<dbReference type="InterPro" id="IPR028171">
    <property type="entry name" value="Codanin-1_C"/>
</dbReference>
<evidence type="ECO:0000313" key="3">
    <source>
        <dbReference type="EMBL" id="KAK3907881.1"/>
    </source>
</evidence>
<feature type="region of interest" description="Disordered" evidence="1">
    <location>
        <begin position="76"/>
        <end position="220"/>
    </location>
</feature>
<feature type="region of interest" description="Disordered" evidence="1">
    <location>
        <begin position="235"/>
        <end position="288"/>
    </location>
</feature>
<feature type="compositionally biased region" description="Polar residues" evidence="1">
    <location>
        <begin position="250"/>
        <end position="266"/>
    </location>
</feature>
<dbReference type="GO" id="GO:0006325">
    <property type="term" value="P:chromatin organization"/>
    <property type="evidence" value="ECO:0007669"/>
    <property type="project" value="TreeGrafter"/>
</dbReference>
<reference evidence="3" key="2">
    <citation type="journal article" date="2023" name="BMC Genomics">
        <title>Pest status, molecular evolution, and epigenetic factors derived from the genome assembly of Frankliniella fusca, a thysanopteran phytovirus vector.</title>
        <authorList>
            <person name="Catto M.A."/>
            <person name="Labadie P.E."/>
            <person name="Jacobson A.L."/>
            <person name="Kennedy G.G."/>
            <person name="Srinivasan R."/>
            <person name="Hunt B.G."/>
        </authorList>
    </citation>
    <scope>NUCLEOTIDE SEQUENCE</scope>
    <source>
        <strain evidence="3">PL_HMW_Pooled</strain>
    </source>
</reference>
<dbReference type="InterPro" id="IPR040031">
    <property type="entry name" value="Codanin-1"/>
</dbReference>
<name>A0AAE1L5R3_9NEOP</name>
<reference evidence="3" key="1">
    <citation type="submission" date="2021-07" db="EMBL/GenBank/DDBJ databases">
        <authorList>
            <person name="Catto M.A."/>
            <person name="Jacobson A."/>
            <person name="Kennedy G."/>
            <person name="Labadie P."/>
            <person name="Hunt B.G."/>
            <person name="Srinivasan R."/>
        </authorList>
    </citation>
    <scope>NUCLEOTIDE SEQUENCE</scope>
    <source>
        <strain evidence="3">PL_HMW_Pooled</strain>
        <tissue evidence="3">Head</tissue>
    </source>
</reference>
<dbReference type="Pfam" id="PF15296">
    <property type="entry name" value="Codanin-1_C"/>
    <property type="match status" value="1"/>
</dbReference>
<feature type="compositionally biased region" description="Low complexity" evidence="1">
    <location>
        <begin position="165"/>
        <end position="176"/>
    </location>
</feature>
<feature type="compositionally biased region" description="Low complexity" evidence="1">
    <location>
        <begin position="76"/>
        <end position="88"/>
    </location>
</feature>
<feature type="compositionally biased region" description="Polar residues" evidence="1">
    <location>
        <begin position="105"/>
        <end position="140"/>
    </location>
</feature>
<evidence type="ECO:0000259" key="2">
    <source>
        <dbReference type="Pfam" id="PF15296"/>
    </source>
</evidence>
<evidence type="ECO:0000256" key="1">
    <source>
        <dbReference type="SAM" id="MobiDB-lite"/>
    </source>
</evidence>
<protein>
    <submittedName>
        <fullName evidence="3">Codanin-1</fullName>
    </submittedName>
</protein>
<gene>
    <name evidence="3" type="ORF">KUF71_018517</name>
</gene>
<feature type="compositionally biased region" description="Basic residues" evidence="1">
    <location>
        <begin position="267"/>
        <end position="276"/>
    </location>
</feature>
<dbReference type="EMBL" id="JAHWGI010000026">
    <property type="protein sequence ID" value="KAK3907881.1"/>
    <property type="molecule type" value="Genomic_DNA"/>
</dbReference>
<keyword evidence="4" id="KW-1185">Reference proteome</keyword>
<feature type="compositionally biased region" description="Polar residues" evidence="1">
    <location>
        <begin position="177"/>
        <end position="196"/>
    </location>
</feature>
<comment type="caution">
    <text evidence="3">The sequence shown here is derived from an EMBL/GenBank/DDBJ whole genome shotgun (WGS) entry which is preliminary data.</text>
</comment>
<feature type="domain" description="Codanin-1 C-terminal" evidence="2">
    <location>
        <begin position="850"/>
        <end position="961"/>
    </location>
</feature>
<dbReference type="Proteomes" id="UP001219518">
    <property type="component" value="Unassembled WGS sequence"/>
</dbReference>
<sequence>MAEEVLFDTLEGSIPLEEVLEWISNDTYGPTLQERVNCSRGDLVLFVLNLLRDSTVRAWIQSNTFQSPLKSISKASKFNSSSRRPSPMRSEKKSARRVELFPKVESSTSVRNDPETDLNSSKGDSWKNHSGPQVNSSTPYKNAFVKSSCPRPREERNPFLVAEETSPLTSSPISTPVASGNSPQFTPISKRVQSFKSAERRSPPVPINSPDHQIKTHTRSNGVCLGDFLIKSSKSMQSKKRFPQSPPRSPTTCQDVSPSEHLNSSSTKKKHKRRINPTKVSLENSPPPQCGFQKTVPFGIASSNVPESSPFQSPVSVEPVGASHSFSEERNLLKQERLKLQSLGESSNTAVPAVSSAGTSKITLPKTVVIADPSKVTFCEKILKLSELYCGILNANLMPNLMSELYFVVSLLVIRTGPDEEEKDCGLPSLEDHLSNVSLKVQDHTVVDSVAEFLSPVKKRRVSLKEICTNQYFYSVHNCVFFATHVLLNQIGVLCNLDRITLKFLLDSERVATFSPDLKKEVQSLYSNCLTRNNVPQGVMSMNSIANVSFQSDTDNSSNFPSAQCFSNFRKQRDGFYELLRVWEANHLKQGWCFATSLGSRVRSLVHLCSDPVNLMHFARLFRLQLVSVVGGGSKILTSFLASDTEDSDLTVDGATRQNYLSCVITMRLLAKFLGLVVFLPYSRTESNLPHNILETEVSVRSKVVPPVSIMKCITEALKTQRLTVTIPWVVKFLGMMDSVSCALPVYQAALQLLLHLYAALRQGSCGELLGKKIVLPPQNVLLLRLSLGWLFEASFIQEHFFFTWCFNLDESLMLMSLDIGDTSYSEHSFRALESSDILSVSSTSAPSVDALNLVDCEVLYALCPFLLELRALLASTPSDCALSGSVRHITPVSAGSLLSSSSEFSGKQLELKLEDSFFHGLPASVHRTVEFVVERVTSSCVKYICNVWLPGLKQQGVLKLQDKIRSYQADPDSDIDISAMQNELKKEINLIVEQVALDLKAKCRSGVGEFCLSKCRGALLSLLPEESLSIPVCDMCVSIASRMSEERVITWLQSHATLSLYSKDLQTEVEKSLKNRERLETVATAKTSHVAPGANATWKHDDSAPSPCTVLQPLKLMVCDILNGQDVSREEVNDILDKMELCVTRRQDVVPAAERIFALLSVDLVIALVCHNPRMIDSSLLSRLIMLWKLDALRPVEDGLARLVCPRNMLLLAQSNHPTRLVWEKLAEVVAAVLKANLVTPDLVENQCLAIMQQEWPQNILRCFAMCMNEVVRQYQKQKDVDYKFVLLLEWLAETMAQMDYFPHL</sequence>
<feature type="compositionally biased region" description="Basic and acidic residues" evidence="1">
    <location>
        <begin position="89"/>
        <end position="102"/>
    </location>
</feature>
<dbReference type="GO" id="GO:0005634">
    <property type="term" value="C:nucleus"/>
    <property type="evidence" value="ECO:0007669"/>
    <property type="project" value="TreeGrafter"/>
</dbReference>
<dbReference type="PANTHER" id="PTHR28678:SF1">
    <property type="entry name" value="CODANIN-1"/>
    <property type="match status" value="1"/>
</dbReference>
<organism evidence="3 4">
    <name type="scientific">Frankliniella fusca</name>
    <dbReference type="NCBI Taxonomy" id="407009"/>
    <lineage>
        <taxon>Eukaryota</taxon>
        <taxon>Metazoa</taxon>
        <taxon>Ecdysozoa</taxon>
        <taxon>Arthropoda</taxon>
        <taxon>Hexapoda</taxon>
        <taxon>Insecta</taxon>
        <taxon>Pterygota</taxon>
        <taxon>Neoptera</taxon>
        <taxon>Paraneoptera</taxon>
        <taxon>Thysanoptera</taxon>
        <taxon>Terebrantia</taxon>
        <taxon>Thripoidea</taxon>
        <taxon>Thripidae</taxon>
        <taxon>Frankliniella</taxon>
    </lineage>
</organism>
<dbReference type="PANTHER" id="PTHR28678">
    <property type="entry name" value="CODANIN-1"/>
    <property type="match status" value="1"/>
</dbReference>
<proteinExistence type="predicted"/>
<accession>A0AAE1L5R3</accession>
<evidence type="ECO:0000313" key="4">
    <source>
        <dbReference type="Proteomes" id="UP001219518"/>
    </source>
</evidence>